<evidence type="ECO:0000313" key="3">
    <source>
        <dbReference type="Proteomes" id="UP001451303"/>
    </source>
</evidence>
<reference evidence="2 3" key="1">
    <citation type="submission" date="2023-09" db="EMBL/GenBank/DDBJ databases">
        <title>Multi-omics analysis of a traditional fermented food reveals byproduct-associated fungal strains for waste-to-food upcycling.</title>
        <authorList>
            <consortium name="Lawrence Berkeley National Laboratory"/>
            <person name="Rekdal V.M."/>
            <person name="Villalobos-Escobedo J.M."/>
            <person name="Rodriguez-Valeron N."/>
            <person name="Garcia M.O."/>
            <person name="Vasquez D.P."/>
            <person name="Damayanti I."/>
            <person name="Sorensen P.M."/>
            <person name="Baidoo E.E."/>
            <person name="De Carvalho A.C."/>
            <person name="Riley R."/>
            <person name="Lipzen A."/>
            <person name="He G."/>
            <person name="Yan M."/>
            <person name="Haridas S."/>
            <person name="Daum C."/>
            <person name="Yoshinaga Y."/>
            <person name="Ng V."/>
            <person name="Grigoriev I.V."/>
            <person name="Munk R."/>
            <person name="Nuraida L."/>
            <person name="Wijaya C.H."/>
            <person name="Morales P.-C."/>
            <person name="Keasling J.D."/>
        </authorList>
    </citation>
    <scope>NUCLEOTIDE SEQUENCE [LARGE SCALE GENOMIC DNA]</scope>
    <source>
        <strain evidence="2 3">FGSC 2613</strain>
    </source>
</reference>
<accession>A0ABR3D4D9</accession>
<keyword evidence="1" id="KW-0472">Membrane</keyword>
<organism evidence="2 3">
    <name type="scientific">Neurospora intermedia</name>
    <dbReference type="NCBI Taxonomy" id="5142"/>
    <lineage>
        <taxon>Eukaryota</taxon>
        <taxon>Fungi</taxon>
        <taxon>Dikarya</taxon>
        <taxon>Ascomycota</taxon>
        <taxon>Pezizomycotina</taxon>
        <taxon>Sordariomycetes</taxon>
        <taxon>Sordariomycetidae</taxon>
        <taxon>Sordariales</taxon>
        <taxon>Sordariaceae</taxon>
        <taxon>Neurospora</taxon>
    </lineage>
</organism>
<feature type="transmembrane region" description="Helical" evidence="1">
    <location>
        <begin position="588"/>
        <end position="610"/>
    </location>
</feature>
<evidence type="ECO:0000256" key="1">
    <source>
        <dbReference type="SAM" id="Phobius"/>
    </source>
</evidence>
<feature type="transmembrane region" description="Helical" evidence="1">
    <location>
        <begin position="681"/>
        <end position="704"/>
    </location>
</feature>
<proteinExistence type="predicted"/>
<dbReference type="EMBL" id="JAVLET010000009">
    <property type="protein sequence ID" value="KAL0467561.1"/>
    <property type="molecule type" value="Genomic_DNA"/>
</dbReference>
<protein>
    <submittedName>
        <fullName evidence="2">Uncharacterized protein</fullName>
    </submittedName>
</protein>
<keyword evidence="1" id="KW-1133">Transmembrane helix</keyword>
<dbReference type="PANTHER" id="PTHR35043">
    <property type="entry name" value="TRANSCRIPTION FACTOR DOMAIN-CONTAINING PROTEIN"/>
    <property type="match status" value="1"/>
</dbReference>
<gene>
    <name evidence="2" type="ORF">QR685DRAFT_362870</name>
</gene>
<name>A0ABR3D4D9_NEUIN</name>
<feature type="transmembrane region" description="Helical" evidence="1">
    <location>
        <begin position="710"/>
        <end position="731"/>
    </location>
</feature>
<feature type="transmembrane region" description="Helical" evidence="1">
    <location>
        <begin position="743"/>
        <end position="761"/>
    </location>
</feature>
<comment type="caution">
    <text evidence="2">The sequence shown here is derived from an EMBL/GenBank/DDBJ whole genome shotgun (WGS) entry which is preliminary data.</text>
</comment>
<evidence type="ECO:0000313" key="2">
    <source>
        <dbReference type="EMBL" id="KAL0467561.1"/>
    </source>
</evidence>
<feature type="transmembrane region" description="Helical" evidence="1">
    <location>
        <begin position="641"/>
        <end position="660"/>
    </location>
</feature>
<dbReference type="PANTHER" id="PTHR35043:SF9">
    <property type="match status" value="1"/>
</dbReference>
<feature type="transmembrane region" description="Helical" evidence="1">
    <location>
        <begin position="558"/>
        <end position="576"/>
    </location>
</feature>
<keyword evidence="1" id="KW-0812">Transmembrane</keyword>
<dbReference type="Proteomes" id="UP001451303">
    <property type="component" value="Unassembled WGS sequence"/>
</dbReference>
<sequence>MADLFGHNFTGSNNPNWVPEPERRGTFNILSTCLVTLGLCVWTAIHVNVPEHKEGWVKQLVRKAGWTLMGLVSPEAIAYTAYQQYIQAREITQAMKSGNTPSLYARLRRRIRDRGLWNFVTSLFTFSNGIEDQAAGVTQWTIVHGFLAVMGGFAIEINEVGNANQRRVKNFLPKKATGAPRTRLALTPKALHFLKSKGLEDLIPVLPRESIKDKSKGSTFAKALVCFQASWFCIGCVNRFAQGLSISLLELNILGHALCTLFIYAMWWDKPLDVGEPEKLFLDASLTDEDLMNGSKLLAAMCVRSKLDNKLSDFAHLHQSLKAFVFKVEYKYLDQTATFGCTIDKNVPIRQEYLTLGLRYALDLRFYGFRSPSASFNPNELDRLNITPKQKPYILHSLVYPPLMQKYALKKSELAPPTKCFLAIRKSDTLLEWVRTTSGEATKRIISNEKRSDLWASVLLYDLDSKWRKPEDVKISTVSGHLPDDVHGIPHLDLRTVERNPPQVPLVTRPFIDISHSDKRRWQLAMACEEISDIPPDLLVDRARNLPRFEDYEQYTSLYFGFGLVSLIYGALHCLAWNAPFTSIAETILWRLSSVSIAASGVFVVALSAWQRYPPFRYISFIDNALEFMSSLLEKIYLKPIAYILSPEGLVSISIWSLADRRQIKYLAMYLQSDWLRTWRGTLYLCSSRALLFLHFIIIAMVVALFSVPIFAFFAVVIAALFLTVLLRFVFDLATCCFIPLYFLARGYLVVVSFINLSHLSDSAYSLPSWSRYVPHIG</sequence>
<keyword evidence="3" id="KW-1185">Reference proteome</keyword>